<feature type="transmembrane region" description="Helical" evidence="5">
    <location>
        <begin position="144"/>
        <end position="161"/>
    </location>
</feature>
<evidence type="ECO:0000256" key="2">
    <source>
        <dbReference type="ARBA" id="ARBA00022692"/>
    </source>
</evidence>
<feature type="transmembrane region" description="Helical" evidence="5">
    <location>
        <begin position="88"/>
        <end position="108"/>
    </location>
</feature>
<protein>
    <submittedName>
        <fullName evidence="7">Sulfate transporter family protein</fullName>
    </submittedName>
</protein>
<feature type="transmembrane region" description="Helical" evidence="5">
    <location>
        <begin position="167"/>
        <end position="184"/>
    </location>
</feature>
<organism evidence="7 8">
    <name type="scientific">Helicobacter pylori R018c</name>
    <dbReference type="NCBI Taxonomy" id="1145110"/>
    <lineage>
        <taxon>Bacteria</taxon>
        <taxon>Pseudomonadati</taxon>
        <taxon>Campylobacterota</taxon>
        <taxon>Epsilonproteobacteria</taxon>
        <taxon>Campylobacterales</taxon>
        <taxon>Helicobacteraceae</taxon>
        <taxon>Helicobacter</taxon>
    </lineage>
</organism>
<keyword evidence="2 5" id="KW-0812">Transmembrane</keyword>
<comment type="subcellular location">
    <subcellularLocation>
        <location evidence="1">Membrane</location>
        <topology evidence="1">Multi-pass membrane protein</topology>
    </subcellularLocation>
</comment>
<dbReference type="Proteomes" id="UP000002808">
    <property type="component" value="Unassembled WGS sequence"/>
</dbReference>
<name>K2KE07_HELPX</name>
<dbReference type="AlphaFoldDB" id="K2KE07"/>
<comment type="caution">
    <text evidence="7">The sequence shown here is derived from an EMBL/GenBank/DDBJ whole genome shotgun (WGS) entry which is preliminary data.</text>
</comment>
<feature type="transmembrane region" description="Helical" evidence="5">
    <location>
        <begin position="64"/>
        <end position="81"/>
    </location>
</feature>
<feature type="transmembrane region" description="Helical" evidence="5">
    <location>
        <begin position="21"/>
        <end position="52"/>
    </location>
</feature>
<dbReference type="Pfam" id="PF00916">
    <property type="entry name" value="Sulfate_transp"/>
    <property type="match status" value="2"/>
</dbReference>
<evidence type="ECO:0000259" key="6">
    <source>
        <dbReference type="Pfam" id="PF00916"/>
    </source>
</evidence>
<proteinExistence type="predicted"/>
<dbReference type="InterPro" id="IPR011547">
    <property type="entry name" value="SLC26A/SulP_dom"/>
</dbReference>
<feature type="transmembrane region" description="Helical" evidence="5">
    <location>
        <begin position="114"/>
        <end position="132"/>
    </location>
</feature>
<feature type="transmembrane region" description="Helical" evidence="5">
    <location>
        <begin position="290"/>
        <end position="309"/>
    </location>
</feature>
<dbReference type="PANTHER" id="PTHR43310">
    <property type="entry name" value="SULFATE TRANSPORTER YBAR-RELATED"/>
    <property type="match status" value="1"/>
</dbReference>
<feature type="domain" description="SLC26A/SulP transporter" evidence="6">
    <location>
        <begin position="14"/>
        <end position="139"/>
    </location>
</feature>
<dbReference type="InterPro" id="IPR052706">
    <property type="entry name" value="Membrane-Transporter-like"/>
</dbReference>
<dbReference type="GO" id="GO:0016020">
    <property type="term" value="C:membrane"/>
    <property type="evidence" value="ECO:0007669"/>
    <property type="project" value="UniProtKB-SubCell"/>
</dbReference>
<feature type="transmembrane region" description="Helical" evidence="5">
    <location>
        <begin position="218"/>
        <end position="237"/>
    </location>
</feature>
<evidence type="ECO:0000256" key="3">
    <source>
        <dbReference type="ARBA" id="ARBA00022989"/>
    </source>
</evidence>
<feature type="transmembrane region" description="Helical" evidence="5">
    <location>
        <begin position="257"/>
        <end position="278"/>
    </location>
</feature>
<dbReference type="PANTHER" id="PTHR43310:SF1">
    <property type="entry name" value="SULFATE TRANSPORTER YBAR-RELATED"/>
    <property type="match status" value="1"/>
</dbReference>
<dbReference type="EMBL" id="AMOQ01000002">
    <property type="protein sequence ID" value="EKE80944.1"/>
    <property type="molecule type" value="Genomic_DNA"/>
</dbReference>
<accession>K2KE07</accession>
<dbReference type="RefSeq" id="WP_001911411.1">
    <property type="nucleotide sequence ID" value="NZ_AMOQ01000002.1"/>
</dbReference>
<evidence type="ECO:0000256" key="1">
    <source>
        <dbReference type="ARBA" id="ARBA00004141"/>
    </source>
</evidence>
<evidence type="ECO:0000313" key="7">
    <source>
        <dbReference type="EMBL" id="EKE80944.1"/>
    </source>
</evidence>
<keyword evidence="3 5" id="KW-1133">Transmembrane helix</keyword>
<reference evidence="7 8" key="1">
    <citation type="submission" date="2012-08" db="EMBL/GenBank/DDBJ databases">
        <title>Comparative Sequence Analysis of H. pylori isolates.</title>
        <authorList>
            <person name="Blanchard T.G."/>
            <person name="Czinn S.J."/>
            <person name="McCracken C.M."/>
            <person name="Abolude K.A."/>
            <person name="Shefchek K.S."/>
            <person name="Maroo A.M."/>
            <person name="Santana-Cruz I.S."/>
            <person name="Tallon L.J."/>
            <person name="Ficke F.W.F."/>
        </authorList>
    </citation>
    <scope>NUCLEOTIDE SEQUENCE [LARGE SCALE GENOMIC DNA]</scope>
    <source>
        <strain evidence="7 8">R018c</strain>
    </source>
</reference>
<feature type="transmembrane region" description="Helical" evidence="5">
    <location>
        <begin position="349"/>
        <end position="379"/>
    </location>
</feature>
<evidence type="ECO:0000313" key="8">
    <source>
        <dbReference type="Proteomes" id="UP000002808"/>
    </source>
</evidence>
<feature type="domain" description="SLC26A/SulP transporter" evidence="6">
    <location>
        <begin position="149"/>
        <end position="352"/>
    </location>
</feature>
<evidence type="ECO:0000256" key="4">
    <source>
        <dbReference type="ARBA" id="ARBA00023136"/>
    </source>
</evidence>
<evidence type="ECO:0000256" key="5">
    <source>
        <dbReference type="SAM" id="Phobius"/>
    </source>
</evidence>
<keyword evidence="4 5" id="KW-0472">Membrane</keyword>
<sequence length="385" mass="41415">MFKKIQKEWLSNIQKDLLSGFVVGLSVIPETAGFAIMVGLDVGVAFYTTFYMAFVLSLFGARKAMISAAAGSVALILVGVVKNYGLEYAGVATLMAGVLQILLGYLKIGNLLKFIPQSVMYGFVNALGILLLMEQFKFLENQNLGVFVLLVIGILIIYLFPLITKKIPSNLICILIVSAIALIFDMHAPNLGSIEQGVSGFHFIIIPKNLDFKMVAGLLPYALSLALVGTIESLLTAKTLDMILKDGVSDKNKETKAQGLGNIISGLLGGMTGCALVGQSIINAKSGAKTRLSTFFAGFSLMVLILVFNEYVVKIPIVAVVAVMVMISFTTFNFQSITNIKKIKLYDTLNMLLVVAVVLYTHNLAIGVVVGVLVNALWIKSKGIA</sequence>
<dbReference type="PATRIC" id="fig|1145110.4.peg.408"/>
<gene>
    <name evidence="7" type="ORF">OUC_0418</name>
</gene>
<feature type="transmembrane region" description="Helical" evidence="5">
    <location>
        <begin position="315"/>
        <end position="337"/>
    </location>
</feature>